<organism evidence="3 4">
    <name type="scientific">Anisodus tanguticus</name>
    <dbReference type="NCBI Taxonomy" id="243964"/>
    <lineage>
        <taxon>Eukaryota</taxon>
        <taxon>Viridiplantae</taxon>
        <taxon>Streptophyta</taxon>
        <taxon>Embryophyta</taxon>
        <taxon>Tracheophyta</taxon>
        <taxon>Spermatophyta</taxon>
        <taxon>Magnoliopsida</taxon>
        <taxon>eudicotyledons</taxon>
        <taxon>Gunneridae</taxon>
        <taxon>Pentapetalae</taxon>
        <taxon>asterids</taxon>
        <taxon>lamiids</taxon>
        <taxon>Solanales</taxon>
        <taxon>Solanaceae</taxon>
        <taxon>Solanoideae</taxon>
        <taxon>Hyoscyameae</taxon>
        <taxon>Anisodus</taxon>
    </lineage>
</organism>
<comment type="caution">
    <text evidence="3">The sequence shown here is derived from an EMBL/GenBank/DDBJ whole genome shotgun (WGS) entry which is preliminary data.</text>
</comment>
<dbReference type="InterPro" id="IPR050773">
    <property type="entry name" value="CbxX/CfxQ_RuBisCO_ESX"/>
</dbReference>
<accession>A0AAE1R1X4</accession>
<name>A0AAE1R1X4_9SOLA</name>
<evidence type="ECO:0000256" key="1">
    <source>
        <dbReference type="PROSITE-ProRule" id="PRU00023"/>
    </source>
</evidence>
<dbReference type="AlphaFoldDB" id="A0AAE1R1X4"/>
<dbReference type="Gene3D" id="1.25.40.20">
    <property type="entry name" value="Ankyrin repeat-containing domain"/>
    <property type="match status" value="1"/>
</dbReference>
<keyword evidence="1" id="KW-0040">ANK repeat</keyword>
<keyword evidence="4" id="KW-1185">Reference proteome</keyword>
<evidence type="ECO:0000313" key="4">
    <source>
        <dbReference type="Proteomes" id="UP001291623"/>
    </source>
</evidence>
<dbReference type="SUPFAM" id="SSF48403">
    <property type="entry name" value="Ankyrin repeat"/>
    <property type="match status" value="1"/>
</dbReference>
<feature type="repeat" description="ANK" evidence="1">
    <location>
        <begin position="76"/>
        <end position="112"/>
    </location>
</feature>
<dbReference type="GO" id="GO:0016887">
    <property type="term" value="F:ATP hydrolysis activity"/>
    <property type="evidence" value="ECO:0007669"/>
    <property type="project" value="TreeGrafter"/>
</dbReference>
<dbReference type="EMBL" id="JAVYJV010000020">
    <property type="protein sequence ID" value="KAK4343446.1"/>
    <property type="molecule type" value="Genomic_DNA"/>
</dbReference>
<dbReference type="InterPro" id="IPR002110">
    <property type="entry name" value="Ankyrin_rpt"/>
</dbReference>
<gene>
    <name evidence="3" type="ORF">RND71_036540</name>
</gene>
<proteinExistence type="predicted"/>
<dbReference type="Proteomes" id="UP001291623">
    <property type="component" value="Unassembled WGS sequence"/>
</dbReference>
<keyword evidence="2" id="KW-0732">Signal</keyword>
<feature type="chain" id="PRO_5041953766" evidence="2">
    <location>
        <begin position="26"/>
        <end position="114"/>
    </location>
</feature>
<evidence type="ECO:0000313" key="3">
    <source>
        <dbReference type="EMBL" id="KAK4343446.1"/>
    </source>
</evidence>
<dbReference type="Pfam" id="PF12796">
    <property type="entry name" value="Ank_2"/>
    <property type="match status" value="1"/>
</dbReference>
<sequence length="114" mass="12505">MSAEFGPFAILFLIQTLLLFLPGNPLPYFAEMVQTPLHVAAGYNNIEIRYGAKNGCNEAAKVLLAHGALVEARANNGMTPLHLAVWHSLRAEDYSTVKTLLEYNADCSAEDNVR</sequence>
<protein>
    <submittedName>
        <fullName evidence="3">Uncharacterized protein</fullName>
    </submittedName>
</protein>
<dbReference type="PANTHER" id="PTHR43392:SF2">
    <property type="entry name" value="AAA-TYPE ATPASE FAMILY PROTEIN _ ANKYRIN REPEAT FAMILY PROTEIN"/>
    <property type="match status" value="1"/>
</dbReference>
<dbReference type="PROSITE" id="PS50088">
    <property type="entry name" value="ANK_REPEAT"/>
    <property type="match status" value="1"/>
</dbReference>
<reference evidence="3" key="1">
    <citation type="submission" date="2023-12" db="EMBL/GenBank/DDBJ databases">
        <title>Genome assembly of Anisodus tanguticus.</title>
        <authorList>
            <person name="Wang Y.-J."/>
        </authorList>
    </citation>
    <scope>NUCLEOTIDE SEQUENCE</scope>
    <source>
        <strain evidence="3">KB-2021</strain>
        <tissue evidence="3">Leaf</tissue>
    </source>
</reference>
<dbReference type="InterPro" id="IPR036770">
    <property type="entry name" value="Ankyrin_rpt-contain_sf"/>
</dbReference>
<feature type="signal peptide" evidence="2">
    <location>
        <begin position="1"/>
        <end position="25"/>
    </location>
</feature>
<evidence type="ECO:0000256" key="2">
    <source>
        <dbReference type="SAM" id="SignalP"/>
    </source>
</evidence>
<dbReference type="PROSITE" id="PS50297">
    <property type="entry name" value="ANK_REP_REGION"/>
    <property type="match status" value="1"/>
</dbReference>
<dbReference type="PANTHER" id="PTHR43392">
    <property type="entry name" value="AAA-TYPE ATPASE FAMILY PROTEIN / ANKYRIN REPEAT FAMILY PROTEIN"/>
    <property type="match status" value="1"/>
</dbReference>
<dbReference type="SMART" id="SM00248">
    <property type="entry name" value="ANK"/>
    <property type="match status" value="2"/>
</dbReference>